<dbReference type="OrthoDB" id="2087365at2"/>
<proteinExistence type="predicted"/>
<keyword evidence="2" id="KW-1185">Reference proteome</keyword>
<protein>
    <submittedName>
        <fullName evidence="1">Uncharacterized protein</fullName>
    </submittedName>
</protein>
<gene>
    <name evidence="1" type="ORF">EV210_111128</name>
</gene>
<dbReference type="AlphaFoldDB" id="A0A4R1PW32"/>
<comment type="caution">
    <text evidence="1">The sequence shown here is derived from an EMBL/GenBank/DDBJ whole genome shotgun (WGS) entry which is preliminary data.</text>
</comment>
<sequence>MELTLSNTVQIISVIGFLALLVKQLIINPLQAAISSLNKAVEELKGVLTRIEREQNHIDRRLVVVEESAKSAHKRLDGMEGR</sequence>
<name>A0A4R1PW32_9FIRM</name>
<dbReference type="EMBL" id="SLUI01000011">
    <property type="protein sequence ID" value="TCL35662.1"/>
    <property type="molecule type" value="Genomic_DNA"/>
</dbReference>
<organism evidence="1 2">
    <name type="scientific">Anaerospora hongkongensis</name>
    <dbReference type="NCBI Taxonomy" id="244830"/>
    <lineage>
        <taxon>Bacteria</taxon>
        <taxon>Bacillati</taxon>
        <taxon>Bacillota</taxon>
        <taxon>Negativicutes</taxon>
        <taxon>Selenomonadales</taxon>
        <taxon>Sporomusaceae</taxon>
        <taxon>Anaerospora</taxon>
    </lineage>
</organism>
<reference evidence="1 2" key="1">
    <citation type="submission" date="2019-03" db="EMBL/GenBank/DDBJ databases">
        <title>Genomic Encyclopedia of Type Strains, Phase IV (KMG-IV): sequencing the most valuable type-strain genomes for metagenomic binning, comparative biology and taxonomic classification.</title>
        <authorList>
            <person name="Goeker M."/>
        </authorList>
    </citation>
    <scope>NUCLEOTIDE SEQUENCE [LARGE SCALE GENOMIC DNA]</scope>
    <source>
        <strain evidence="1 2">DSM 15969</strain>
    </source>
</reference>
<accession>A0A4R1PW32</accession>
<dbReference type="Proteomes" id="UP000295063">
    <property type="component" value="Unassembled WGS sequence"/>
</dbReference>
<dbReference type="RefSeq" id="WP_132082400.1">
    <property type="nucleotide sequence ID" value="NZ_SLUI01000011.1"/>
</dbReference>
<evidence type="ECO:0000313" key="1">
    <source>
        <dbReference type="EMBL" id="TCL35662.1"/>
    </source>
</evidence>
<evidence type="ECO:0000313" key="2">
    <source>
        <dbReference type="Proteomes" id="UP000295063"/>
    </source>
</evidence>